<keyword evidence="10" id="KW-1185">Reference proteome</keyword>
<gene>
    <name evidence="9" type="ORF">FJU31_05820</name>
</gene>
<dbReference type="Pfam" id="PF04239">
    <property type="entry name" value="DUF421"/>
    <property type="match status" value="1"/>
</dbReference>
<keyword evidence="6 7" id="KW-0472">Membrane</keyword>
<feature type="transmembrane region" description="Helical" evidence="7">
    <location>
        <begin position="14"/>
        <end position="31"/>
    </location>
</feature>
<feature type="domain" description="YetF C-terminal" evidence="8">
    <location>
        <begin position="89"/>
        <end position="154"/>
    </location>
</feature>
<dbReference type="PANTHER" id="PTHR34582">
    <property type="entry name" value="UPF0702 TRANSMEMBRANE PROTEIN YCAP"/>
    <property type="match status" value="1"/>
</dbReference>
<dbReference type="PANTHER" id="PTHR34582:SF6">
    <property type="entry name" value="UPF0702 TRANSMEMBRANE PROTEIN YCAP"/>
    <property type="match status" value="1"/>
</dbReference>
<protein>
    <submittedName>
        <fullName evidence="9">DUF421 domain-containing protein</fullName>
    </submittedName>
</protein>
<dbReference type="EMBL" id="VYKI01000005">
    <property type="protein sequence ID" value="KAA9001589.1"/>
    <property type="molecule type" value="Genomic_DNA"/>
</dbReference>
<evidence type="ECO:0000256" key="3">
    <source>
        <dbReference type="ARBA" id="ARBA00022475"/>
    </source>
</evidence>
<dbReference type="Proteomes" id="UP000326367">
    <property type="component" value="Unassembled WGS sequence"/>
</dbReference>
<keyword evidence="5 7" id="KW-1133">Transmembrane helix</keyword>
<evidence type="ECO:0000256" key="5">
    <source>
        <dbReference type="ARBA" id="ARBA00022989"/>
    </source>
</evidence>
<evidence type="ECO:0000256" key="4">
    <source>
        <dbReference type="ARBA" id="ARBA00022692"/>
    </source>
</evidence>
<dbReference type="Gene3D" id="3.30.240.20">
    <property type="entry name" value="bsu07140 like domains"/>
    <property type="match status" value="1"/>
</dbReference>
<organism evidence="9 10">
    <name type="scientific">Stenotrophomonas cyclobalanopsidis</name>
    <dbReference type="NCBI Taxonomy" id="2771362"/>
    <lineage>
        <taxon>Bacteria</taxon>
        <taxon>Pseudomonadati</taxon>
        <taxon>Pseudomonadota</taxon>
        <taxon>Gammaproteobacteria</taxon>
        <taxon>Lysobacterales</taxon>
        <taxon>Lysobacteraceae</taxon>
        <taxon>Stenotrophomonas</taxon>
    </lineage>
</organism>
<evidence type="ECO:0000313" key="9">
    <source>
        <dbReference type="EMBL" id="KAA9001589.1"/>
    </source>
</evidence>
<name>A0ABQ6T3I9_9GAMM</name>
<proteinExistence type="inferred from homology"/>
<sequence>MTDLFELGMPWFEFVLRATAVYVVVLLLTRLSGKRSIGQSAPFDMLVIVLLGTAVQNSLIGEDTSLLGGLILAATLLGLNWLVGYLTARNRRLHRWVEGAPVVLVRNGKVFWDQLRRCNVAPEDLDVAMRKAGCDGHHQIELAMLETSGEITVDAEDR</sequence>
<comment type="subcellular location">
    <subcellularLocation>
        <location evidence="1">Cell membrane</location>
        <topology evidence="1">Multi-pass membrane protein</topology>
    </subcellularLocation>
</comment>
<evidence type="ECO:0000256" key="1">
    <source>
        <dbReference type="ARBA" id="ARBA00004651"/>
    </source>
</evidence>
<feature type="transmembrane region" description="Helical" evidence="7">
    <location>
        <begin position="66"/>
        <end position="86"/>
    </location>
</feature>
<accession>A0ABQ6T3I9</accession>
<feature type="transmembrane region" description="Helical" evidence="7">
    <location>
        <begin position="43"/>
        <end position="60"/>
    </location>
</feature>
<evidence type="ECO:0000256" key="7">
    <source>
        <dbReference type="SAM" id="Phobius"/>
    </source>
</evidence>
<evidence type="ECO:0000256" key="6">
    <source>
        <dbReference type="ARBA" id="ARBA00023136"/>
    </source>
</evidence>
<evidence type="ECO:0000313" key="10">
    <source>
        <dbReference type="Proteomes" id="UP000326367"/>
    </source>
</evidence>
<dbReference type="InterPro" id="IPR023090">
    <property type="entry name" value="UPF0702_alpha/beta_dom_sf"/>
</dbReference>
<dbReference type="InterPro" id="IPR007353">
    <property type="entry name" value="DUF421"/>
</dbReference>
<evidence type="ECO:0000256" key="2">
    <source>
        <dbReference type="ARBA" id="ARBA00006448"/>
    </source>
</evidence>
<evidence type="ECO:0000259" key="8">
    <source>
        <dbReference type="Pfam" id="PF04239"/>
    </source>
</evidence>
<comment type="similarity">
    <text evidence="2">Belongs to the UPF0702 family.</text>
</comment>
<comment type="caution">
    <text evidence="9">The sequence shown here is derived from an EMBL/GenBank/DDBJ whole genome shotgun (WGS) entry which is preliminary data.</text>
</comment>
<keyword evidence="3" id="KW-1003">Cell membrane</keyword>
<keyword evidence="4 7" id="KW-0812">Transmembrane</keyword>
<reference evidence="9 10" key="1">
    <citation type="journal article" date="2020" name="Antonie Van Leeuwenhoek">
        <title>Stenotrophomonas cyclobalanopsidis sp. nov., isolated from the leaf spot disease of Cyclobalanopsis patelliformis.</title>
        <authorList>
            <person name="Bian D.R."/>
            <person name="Xue H."/>
            <person name="Piao C.G."/>
            <person name="Li Y."/>
        </authorList>
    </citation>
    <scope>NUCLEOTIDE SEQUENCE [LARGE SCALE GENOMIC DNA]</scope>
    <source>
        <strain evidence="9 10">TPQG1-4</strain>
    </source>
</reference>